<dbReference type="Proteomes" id="UP000320857">
    <property type="component" value="Unassembled WGS sequence"/>
</dbReference>
<evidence type="ECO:0000256" key="1">
    <source>
        <dbReference type="SAM" id="MobiDB-lite"/>
    </source>
</evidence>
<reference evidence="2" key="3">
    <citation type="journal article" name="Syst. Appl. Microbiol.">
        <title>Streptomyces alkaliterrae sp. nov., isolated from an alkaline soil, and emended descriptions of Streptomyces alkaliphilus, Streptomyces calidiresistens and Streptomyces durbertensis.</title>
        <authorList>
            <person name="Swiecimska M."/>
            <person name="Golinska P."/>
            <person name="Nouioui I."/>
            <person name="Wypij M."/>
            <person name="Rai M."/>
            <person name="Sangal V."/>
            <person name="Goodfellow M."/>
        </authorList>
    </citation>
    <scope>NUCLEOTIDE SEQUENCE</scope>
    <source>
        <strain evidence="2">OF8</strain>
    </source>
</reference>
<dbReference type="EMBL" id="JABJXA010000003">
    <property type="protein sequence ID" value="MBB1257442.1"/>
    <property type="molecule type" value="Genomic_DNA"/>
</dbReference>
<organism evidence="3 4">
    <name type="scientific">Streptomyces alkaliterrae</name>
    <dbReference type="NCBI Taxonomy" id="2213162"/>
    <lineage>
        <taxon>Bacteria</taxon>
        <taxon>Bacillati</taxon>
        <taxon>Actinomycetota</taxon>
        <taxon>Actinomycetes</taxon>
        <taxon>Kitasatosporales</taxon>
        <taxon>Streptomycetaceae</taxon>
        <taxon>Streptomyces</taxon>
    </lineage>
</organism>
<accession>A0A5P0YW72</accession>
<gene>
    <name evidence="3" type="ORF">FNX44_022205</name>
    <name evidence="2" type="ORF">H3147_01150</name>
</gene>
<evidence type="ECO:0000313" key="3">
    <source>
        <dbReference type="EMBL" id="MQS04536.1"/>
    </source>
</evidence>
<reference evidence="5" key="2">
    <citation type="submission" date="2020-05" db="EMBL/GenBank/DDBJ databases">
        <title>Classification of alakaliphilic streptomycetes isolated from an alkaline soil next to Lonar Crater, India and a proposal for the recognition of Streptomyces alkaliterrae sp. nov.</title>
        <authorList>
            <person name="Golinska P."/>
        </authorList>
    </citation>
    <scope>NUCLEOTIDE SEQUENCE [LARGE SCALE GENOMIC DNA]</scope>
    <source>
        <strain evidence="5">OF8</strain>
    </source>
</reference>
<reference evidence="3 4" key="1">
    <citation type="submission" date="2019-10" db="EMBL/GenBank/DDBJ databases">
        <title>Streptomyces sp. nov., a novel actinobacterium isolated from alkaline environment.</title>
        <authorList>
            <person name="Golinska P."/>
        </authorList>
    </citation>
    <scope>NUCLEOTIDE SEQUENCE [LARGE SCALE GENOMIC DNA]</scope>
    <source>
        <strain evidence="3 4">OF1</strain>
    </source>
</reference>
<evidence type="ECO:0000313" key="2">
    <source>
        <dbReference type="EMBL" id="MBB1257442.1"/>
    </source>
</evidence>
<keyword evidence="4" id="KW-1185">Reference proteome</keyword>
<feature type="compositionally biased region" description="Basic and acidic residues" evidence="1">
    <location>
        <begin position="7"/>
        <end position="21"/>
    </location>
</feature>
<dbReference type="EMBL" id="VJYK02000306">
    <property type="protein sequence ID" value="MQS04536.1"/>
    <property type="molecule type" value="Genomic_DNA"/>
</dbReference>
<name>A0A5P0YW72_9ACTN</name>
<protein>
    <submittedName>
        <fullName evidence="3">Uncharacterized protein</fullName>
    </submittedName>
</protein>
<feature type="region of interest" description="Disordered" evidence="1">
    <location>
        <begin position="1"/>
        <end position="23"/>
    </location>
</feature>
<dbReference type="AlphaFoldDB" id="A0A5P0YW72"/>
<comment type="caution">
    <text evidence="3">The sequence shown here is derived from an EMBL/GenBank/DDBJ whole genome shotgun (WGS) entry which is preliminary data.</text>
</comment>
<sequence>MSRRGKRAELPPADHRSEPPLKPDGLVVKVVNKAGYTKEFDFAALPVPEPMQRSLARLFAAQSRVWTSHETAKTCWSRVMAFATFLSELESTPQDLDGLTVAMLKRWRARHVSTVTGKAVLSTVRLLLQQDPRFADGPVTEELLRRFPAAKPSKQSYAGDERKGVVLAAQRQFRAAWLRIGENTRLLRAWRAGDLEENSRDWRLGAVLDHLARTGDVPRSILPSGQSHVDHRNLLGGAGPEQTWGRLFLSREELTALAVLLTDRFAWNLKVYDRLPTPTAGSSVGEKTATTYQVKVEKRRAGGGRWFSTEDVTDSGADSPGRLITQALEATAHGRELAARLAPGTDLLMVSRLYAPRRAAHRHQDTERPRPVGPLSFGIAYSDAQRWAQAHGLGGSPFQRTRRTTVTREGVPRQHSQSTHERVYVLPDEHVKRASRSVFADGAEEALEQAEVAVFGGHLADAPDPEHDQTATADCEDETTSPWPTPEGGCGADFLLCLACKNAYVHPGHHPRLALLRQQLDSLRSVLDEGVWNERWQDHSLRLEDLRDKVGAAAWDAALARAGSDDHALVQLLVKGDLAP</sequence>
<dbReference type="Proteomes" id="UP000517765">
    <property type="component" value="Unassembled WGS sequence"/>
</dbReference>
<dbReference type="RefSeq" id="WP_143650543.1">
    <property type="nucleotide sequence ID" value="NZ_JABJXA010000003.1"/>
</dbReference>
<proteinExistence type="predicted"/>
<dbReference type="OrthoDB" id="3353677at2"/>
<evidence type="ECO:0000313" key="4">
    <source>
        <dbReference type="Proteomes" id="UP000320857"/>
    </source>
</evidence>
<evidence type="ECO:0000313" key="5">
    <source>
        <dbReference type="Proteomes" id="UP000517765"/>
    </source>
</evidence>